<feature type="compositionally biased region" description="Polar residues" evidence="1">
    <location>
        <begin position="139"/>
        <end position="154"/>
    </location>
</feature>
<feature type="non-terminal residue" evidence="2">
    <location>
        <position position="1"/>
    </location>
</feature>
<comment type="caution">
    <text evidence="2">The sequence shown here is derived from an EMBL/GenBank/DDBJ whole genome shotgun (WGS) entry which is preliminary data.</text>
</comment>
<dbReference type="AlphaFoldDB" id="A0A9P6KF91"/>
<feature type="compositionally biased region" description="Basic and acidic residues" evidence="1">
    <location>
        <begin position="156"/>
        <end position="175"/>
    </location>
</feature>
<name>A0A9P6KF91_9FUNG</name>
<proteinExistence type="predicted"/>
<evidence type="ECO:0000256" key="1">
    <source>
        <dbReference type="SAM" id="MobiDB-lite"/>
    </source>
</evidence>
<keyword evidence="3" id="KW-1185">Reference proteome</keyword>
<protein>
    <submittedName>
        <fullName evidence="2">Uncharacterized protein</fullName>
    </submittedName>
</protein>
<gene>
    <name evidence="2" type="ORF">BGW38_000048</name>
</gene>
<feature type="compositionally biased region" description="Low complexity" evidence="1">
    <location>
        <begin position="206"/>
        <end position="231"/>
    </location>
</feature>
<organism evidence="2 3">
    <name type="scientific">Lunasporangiospora selenospora</name>
    <dbReference type="NCBI Taxonomy" id="979761"/>
    <lineage>
        <taxon>Eukaryota</taxon>
        <taxon>Fungi</taxon>
        <taxon>Fungi incertae sedis</taxon>
        <taxon>Mucoromycota</taxon>
        <taxon>Mortierellomycotina</taxon>
        <taxon>Mortierellomycetes</taxon>
        <taxon>Mortierellales</taxon>
        <taxon>Mortierellaceae</taxon>
        <taxon>Lunasporangiospora</taxon>
    </lineage>
</organism>
<dbReference type="EMBL" id="JAABOA010001003">
    <property type="protein sequence ID" value="KAF9582567.1"/>
    <property type="molecule type" value="Genomic_DNA"/>
</dbReference>
<feature type="compositionally biased region" description="Basic and acidic residues" evidence="1">
    <location>
        <begin position="85"/>
        <end position="106"/>
    </location>
</feature>
<dbReference type="OrthoDB" id="2443945at2759"/>
<sequence length="313" mass="34008">MWKASRISFRSVGGSCTGCGSSLLHSSRNYHSSFPTPAVVSSSKNTPLLLTPTRCTQGSGGANSSTRAGSSGTATKSENPISDRITIDPKTRMRMELRQDGTEKTEAITSNSNKWDIPHGHKNRTQDSPYNRAYEEIQNRQYSRSNNQSGNMGHNQPRDQGRGRQERYIEKKARESAPASFATSSAWGFGAPKAAPKPKPSPQAPAPTTAATMAAKPSTAPTPKATTPAPSQRAAPQMKRPPTPTPAPRSIEKAKVLVEQRYRQKKKRAKAPKDVFIPDAVTVTNLAGLLGARIPHFERTMANLGMEITRHDH</sequence>
<evidence type="ECO:0000313" key="2">
    <source>
        <dbReference type="EMBL" id="KAF9582567.1"/>
    </source>
</evidence>
<feature type="compositionally biased region" description="Pro residues" evidence="1">
    <location>
        <begin position="195"/>
        <end position="205"/>
    </location>
</feature>
<accession>A0A9P6KF91</accession>
<feature type="compositionally biased region" description="Low complexity" evidence="1">
    <location>
        <begin position="62"/>
        <end position="75"/>
    </location>
</feature>
<evidence type="ECO:0000313" key="3">
    <source>
        <dbReference type="Proteomes" id="UP000780801"/>
    </source>
</evidence>
<dbReference type="Proteomes" id="UP000780801">
    <property type="component" value="Unassembled WGS sequence"/>
</dbReference>
<reference evidence="2" key="1">
    <citation type="journal article" date="2020" name="Fungal Divers.">
        <title>Resolving the Mortierellaceae phylogeny through synthesis of multi-gene phylogenetics and phylogenomics.</title>
        <authorList>
            <person name="Vandepol N."/>
            <person name="Liber J."/>
            <person name="Desiro A."/>
            <person name="Na H."/>
            <person name="Kennedy M."/>
            <person name="Barry K."/>
            <person name="Grigoriev I.V."/>
            <person name="Miller A.N."/>
            <person name="O'Donnell K."/>
            <person name="Stajich J.E."/>
            <person name="Bonito G."/>
        </authorList>
    </citation>
    <scope>NUCLEOTIDE SEQUENCE</scope>
    <source>
        <strain evidence="2">KOD1015</strain>
    </source>
</reference>
<feature type="region of interest" description="Disordered" evidence="1">
    <location>
        <begin position="51"/>
        <end position="252"/>
    </location>
</feature>